<reference evidence="5" key="1">
    <citation type="submission" date="2025-08" db="UniProtKB">
        <authorList>
            <consortium name="RefSeq"/>
        </authorList>
    </citation>
    <scope>IDENTIFICATION</scope>
</reference>
<dbReference type="GO" id="GO:0006508">
    <property type="term" value="P:proteolysis"/>
    <property type="evidence" value="ECO:0007669"/>
    <property type="project" value="InterPro"/>
</dbReference>
<dbReference type="OrthoDB" id="5597713at2759"/>
<feature type="domain" description="Peptidase S1" evidence="3">
    <location>
        <begin position="23"/>
        <end position="263"/>
    </location>
</feature>
<dbReference type="InterPro" id="IPR018114">
    <property type="entry name" value="TRYPSIN_HIS"/>
</dbReference>
<dbReference type="InParanoid" id="A0A1W4WID1"/>
<keyword evidence="1" id="KW-1015">Disulfide bond</keyword>
<dbReference type="SUPFAM" id="SSF50494">
    <property type="entry name" value="Trypsin-like serine proteases"/>
    <property type="match status" value="1"/>
</dbReference>
<dbReference type="InterPro" id="IPR001314">
    <property type="entry name" value="Peptidase_S1A"/>
</dbReference>
<keyword evidence="2" id="KW-0732">Signal</keyword>
<dbReference type="PANTHER" id="PTHR24250">
    <property type="entry name" value="CHYMOTRYPSIN-RELATED"/>
    <property type="match status" value="1"/>
</dbReference>
<dbReference type="GeneID" id="108735962"/>
<name>A0A1W4WID1_AGRPL</name>
<keyword evidence="4" id="KW-1185">Reference proteome</keyword>
<dbReference type="Gene3D" id="2.40.10.10">
    <property type="entry name" value="Trypsin-like serine proteases"/>
    <property type="match status" value="1"/>
</dbReference>
<dbReference type="PROSITE" id="PS00134">
    <property type="entry name" value="TRYPSIN_HIS"/>
    <property type="match status" value="1"/>
</dbReference>
<dbReference type="GO" id="GO:0004252">
    <property type="term" value="F:serine-type endopeptidase activity"/>
    <property type="evidence" value="ECO:0007669"/>
    <property type="project" value="InterPro"/>
</dbReference>
<dbReference type="SMART" id="SM00020">
    <property type="entry name" value="Tryp_SPc"/>
    <property type="match status" value="1"/>
</dbReference>
<evidence type="ECO:0000256" key="2">
    <source>
        <dbReference type="SAM" id="SignalP"/>
    </source>
</evidence>
<dbReference type="Proteomes" id="UP000192223">
    <property type="component" value="Unplaced"/>
</dbReference>
<organism evidence="4 5">
    <name type="scientific">Agrilus planipennis</name>
    <name type="common">Emerald ash borer</name>
    <name type="synonym">Agrilus marcopoli</name>
    <dbReference type="NCBI Taxonomy" id="224129"/>
    <lineage>
        <taxon>Eukaryota</taxon>
        <taxon>Metazoa</taxon>
        <taxon>Ecdysozoa</taxon>
        <taxon>Arthropoda</taxon>
        <taxon>Hexapoda</taxon>
        <taxon>Insecta</taxon>
        <taxon>Pterygota</taxon>
        <taxon>Neoptera</taxon>
        <taxon>Endopterygota</taxon>
        <taxon>Coleoptera</taxon>
        <taxon>Polyphaga</taxon>
        <taxon>Elateriformia</taxon>
        <taxon>Buprestoidea</taxon>
        <taxon>Buprestidae</taxon>
        <taxon>Agrilinae</taxon>
        <taxon>Agrilus</taxon>
    </lineage>
</organism>
<dbReference type="RefSeq" id="XP_018323706.2">
    <property type="nucleotide sequence ID" value="XM_018468204.2"/>
</dbReference>
<dbReference type="AlphaFoldDB" id="A0A1W4WID1"/>
<evidence type="ECO:0000256" key="1">
    <source>
        <dbReference type="ARBA" id="ARBA00023157"/>
    </source>
</evidence>
<dbReference type="PROSITE" id="PS50240">
    <property type="entry name" value="TRYPSIN_DOM"/>
    <property type="match status" value="1"/>
</dbReference>
<proteinExistence type="predicted"/>
<dbReference type="PRINTS" id="PR00722">
    <property type="entry name" value="CHYMOTRYPSIN"/>
</dbReference>
<dbReference type="CDD" id="cd00190">
    <property type="entry name" value="Tryp_SPc"/>
    <property type="match status" value="1"/>
</dbReference>
<dbReference type="InterPro" id="IPR043504">
    <property type="entry name" value="Peptidase_S1_PA_chymotrypsin"/>
</dbReference>
<dbReference type="STRING" id="224129.A0A1W4WID1"/>
<dbReference type="InterPro" id="IPR001254">
    <property type="entry name" value="Trypsin_dom"/>
</dbReference>
<dbReference type="Pfam" id="PF00089">
    <property type="entry name" value="Trypsin"/>
    <property type="match status" value="1"/>
</dbReference>
<evidence type="ECO:0000259" key="3">
    <source>
        <dbReference type="PROSITE" id="PS50240"/>
    </source>
</evidence>
<feature type="signal peptide" evidence="2">
    <location>
        <begin position="1"/>
        <end position="26"/>
    </location>
</feature>
<dbReference type="KEGG" id="apln:108735962"/>
<protein>
    <submittedName>
        <fullName evidence="5">Urokinase-type plasminogen activator</fullName>
    </submittedName>
</protein>
<evidence type="ECO:0000313" key="5">
    <source>
        <dbReference type="RefSeq" id="XP_018323706.2"/>
    </source>
</evidence>
<dbReference type="InterPro" id="IPR009003">
    <property type="entry name" value="Peptidase_S1_PA"/>
</dbReference>
<evidence type="ECO:0000313" key="4">
    <source>
        <dbReference type="Proteomes" id="UP000192223"/>
    </source>
</evidence>
<feature type="chain" id="PRO_5028932980" evidence="2">
    <location>
        <begin position="27"/>
        <end position="276"/>
    </location>
</feature>
<gene>
    <name evidence="5" type="primary">LOC108735962</name>
</gene>
<accession>A0A1W4WID1</accession>
<sequence>MIYIVLIIVQILAAGCLIKCSPIVNGIYQPTEPNEGEFPYHANIMHKLLKFSICGGSLIHPYWVLTAGHCFLESKSQTLFKPSEVNVGVGSIYTNCKGGQILDTERLIIHPQFTQANKNDIGLIKLKISAQLGPTVKLIPLHTNNNENLVGKTVYLTGFGAINDMNVIPKRLRVAILHVDNYTGCFDNPPPNNSEICAASSLSEGKACRGDSGGPLVFLKKKKYYQVGLTSHLALLPICRLKYNNSVHTRVSAYISWISSVTGVNFFRPKKQRNSS</sequence>